<dbReference type="KEGG" id="pseg:D3H65_16855"/>
<proteinExistence type="predicted"/>
<feature type="domain" description="Glycosyltransferase subfamily 4-like N-terminal" evidence="2">
    <location>
        <begin position="46"/>
        <end position="171"/>
    </location>
</feature>
<feature type="domain" description="Glycosyl transferase family 1" evidence="1">
    <location>
        <begin position="194"/>
        <end position="359"/>
    </location>
</feature>
<dbReference type="OrthoDB" id="9790710at2"/>
<evidence type="ECO:0000259" key="2">
    <source>
        <dbReference type="Pfam" id="PF13579"/>
    </source>
</evidence>
<dbReference type="Pfam" id="PF00534">
    <property type="entry name" value="Glycos_transf_1"/>
    <property type="match status" value="1"/>
</dbReference>
<gene>
    <name evidence="3" type="ORF">D3H65_16855</name>
</gene>
<dbReference type="CDD" id="cd03808">
    <property type="entry name" value="GT4_CapM-like"/>
    <property type="match status" value="1"/>
</dbReference>
<accession>A0A3B7MV82</accession>
<dbReference type="InterPro" id="IPR001296">
    <property type="entry name" value="Glyco_trans_1"/>
</dbReference>
<dbReference type="RefSeq" id="WP_119051426.1">
    <property type="nucleotide sequence ID" value="NZ_CP032157.1"/>
</dbReference>
<name>A0A3B7MV82_9BACT</name>
<keyword evidence="4" id="KW-1185">Reference proteome</keyword>
<reference evidence="3 4" key="1">
    <citation type="submission" date="2018-09" db="EMBL/GenBank/DDBJ databases">
        <title>Genome sequencing of strain 6GH32-13.</title>
        <authorList>
            <person name="Weon H.-Y."/>
            <person name="Heo J."/>
            <person name="Kwon S.-W."/>
        </authorList>
    </citation>
    <scope>NUCLEOTIDE SEQUENCE [LARGE SCALE GENOMIC DNA]</scope>
    <source>
        <strain evidence="3 4">5GH32-13</strain>
    </source>
</reference>
<dbReference type="InterPro" id="IPR028098">
    <property type="entry name" value="Glyco_trans_4-like_N"/>
</dbReference>
<organism evidence="3 4">
    <name type="scientific">Paraflavitalea soli</name>
    <dbReference type="NCBI Taxonomy" id="2315862"/>
    <lineage>
        <taxon>Bacteria</taxon>
        <taxon>Pseudomonadati</taxon>
        <taxon>Bacteroidota</taxon>
        <taxon>Chitinophagia</taxon>
        <taxon>Chitinophagales</taxon>
        <taxon>Chitinophagaceae</taxon>
        <taxon>Paraflavitalea</taxon>
    </lineage>
</organism>
<dbReference type="Proteomes" id="UP000263900">
    <property type="component" value="Chromosome"/>
</dbReference>
<sequence>MKTKLVRVTTVPISLKVLLRQQLKFMSAHFDVLAVSSPGLILEEVRMAEGVRTAPVAMTRAITPVNDLKALWRLYRLFKKEHPAIVHTHTPKAGLLGMMAARMAGVPIRLHTVAGLPLMENKGLRKKILEWAERLTYTCATRIYPNSGNLASFLLDKGFCTAQKIQVLGNGSSNGIDTDFFQKNEALTIAAGTLREHLSLKEEDFVFVFIGRLVRDKGIEELVSAFTALRAQYPGIKLLLVGPYEPGLDPLSVATMDTIATNEAIIQVDFQQDIRPWLMISQVLVFPSYREGFPNVPMQAGCFHVPAIVTNINGCNEIIEHEHNGLVIPVKDMPALRDAMERLMTNKALYNHLKSNARQLITDRYDQKHFWGLLLNEYQQQLNKHVTVSSSH</sequence>
<dbReference type="Gene3D" id="3.40.50.2000">
    <property type="entry name" value="Glycogen Phosphorylase B"/>
    <property type="match status" value="2"/>
</dbReference>
<dbReference type="SUPFAM" id="SSF53756">
    <property type="entry name" value="UDP-Glycosyltransferase/glycogen phosphorylase"/>
    <property type="match status" value="1"/>
</dbReference>
<dbReference type="EMBL" id="CP032157">
    <property type="protein sequence ID" value="AXY75545.1"/>
    <property type="molecule type" value="Genomic_DNA"/>
</dbReference>
<protein>
    <submittedName>
        <fullName evidence="3">Glycosyltransferase family 1 protein</fullName>
    </submittedName>
</protein>
<dbReference type="PANTHER" id="PTHR12526:SF630">
    <property type="entry name" value="GLYCOSYLTRANSFERASE"/>
    <property type="match status" value="1"/>
</dbReference>
<evidence type="ECO:0000259" key="1">
    <source>
        <dbReference type="Pfam" id="PF00534"/>
    </source>
</evidence>
<evidence type="ECO:0000313" key="4">
    <source>
        <dbReference type="Proteomes" id="UP000263900"/>
    </source>
</evidence>
<dbReference type="Pfam" id="PF13579">
    <property type="entry name" value="Glyco_trans_4_4"/>
    <property type="match status" value="1"/>
</dbReference>
<evidence type="ECO:0000313" key="3">
    <source>
        <dbReference type="EMBL" id="AXY75545.1"/>
    </source>
</evidence>
<dbReference type="AlphaFoldDB" id="A0A3B7MV82"/>
<dbReference type="GO" id="GO:0016757">
    <property type="term" value="F:glycosyltransferase activity"/>
    <property type="evidence" value="ECO:0007669"/>
    <property type="project" value="InterPro"/>
</dbReference>
<keyword evidence="3" id="KW-0808">Transferase</keyword>
<dbReference type="PANTHER" id="PTHR12526">
    <property type="entry name" value="GLYCOSYLTRANSFERASE"/>
    <property type="match status" value="1"/>
</dbReference>